<evidence type="ECO:0000256" key="6">
    <source>
        <dbReference type="ARBA" id="ARBA00023242"/>
    </source>
</evidence>
<comment type="subcellular location">
    <subcellularLocation>
        <location evidence="2">Cytoplasm</location>
    </subcellularLocation>
    <subcellularLocation>
        <location evidence="1">Nucleus</location>
    </subcellularLocation>
</comment>
<reference evidence="10 11" key="1">
    <citation type="journal article" date="2010" name="Science">
        <title>Genome expansion and gene loss in powdery mildew fungi reveal tradeoffs in extreme parasitism.</title>
        <authorList>
            <person name="Spanu P.D."/>
            <person name="Abbott J.C."/>
            <person name="Amselem J."/>
            <person name="Burgis T.A."/>
            <person name="Soanes D.M."/>
            <person name="Stueber K."/>
            <person name="Ver Loren van Themaat E."/>
            <person name="Brown J.K.M."/>
            <person name="Butcher S.A."/>
            <person name="Gurr S.J."/>
            <person name="Lebrun M.-H."/>
            <person name="Ridout C.J."/>
            <person name="Schulze-Lefert P."/>
            <person name="Talbot N.J."/>
            <person name="Ahmadinejad N."/>
            <person name="Ametz C."/>
            <person name="Barton G.R."/>
            <person name="Benjdia M."/>
            <person name="Bidzinski P."/>
            <person name="Bindschedler L.V."/>
            <person name="Both M."/>
            <person name="Brewer M.T."/>
            <person name="Cadle-Davidson L."/>
            <person name="Cadle-Davidson M.M."/>
            <person name="Collemare J."/>
            <person name="Cramer R."/>
            <person name="Frenkel O."/>
            <person name="Godfrey D."/>
            <person name="Harriman J."/>
            <person name="Hoede C."/>
            <person name="King B.C."/>
            <person name="Klages S."/>
            <person name="Kleemann J."/>
            <person name="Knoll D."/>
            <person name="Koti P.S."/>
            <person name="Kreplak J."/>
            <person name="Lopez-Ruiz F.J."/>
            <person name="Lu X."/>
            <person name="Maekawa T."/>
            <person name="Mahanil S."/>
            <person name="Micali C."/>
            <person name="Milgroom M.G."/>
            <person name="Montana G."/>
            <person name="Noir S."/>
            <person name="O'Connell R.J."/>
            <person name="Oberhaensli S."/>
            <person name="Parlange F."/>
            <person name="Pedersen C."/>
            <person name="Quesneville H."/>
            <person name="Reinhardt R."/>
            <person name="Rott M."/>
            <person name="Sacristan S."/>
            <person name="Schmidt S.M."/>
            <person name="Schoen M."/>
            <person name="Skamnioti P."/>
            <person name="Sommer H."/>
            <person name="Stephens A."/>
            <person name="Takahara H."/>
            <person name="Thordal-Christensen H."/>
            <person name="Vigouroux M."/>
            <person name="Wessling R."/>
            <person name="Wicker T."/>
            <person name="Panstruga R."/>
        </authorList>
    </citation>
    <scope>NUCLEOTIDE SEQUENCE [LARGE SCALE GENOMIC DNA]</scope>
    <source>
        <strain evidence="10">DH14</strain>
    </source>
</reference>
<dbReference type="InParanoid" id="N1JKU1"/>
<dbReference type="Proteomes" id="UP000015441">
    <property type="component" value="Unassembled WGS sequence"/>
</dbReference>
<feature type="region of interest" description="Disordered" evidence="8">
    <location>
        <begin position="209"/>
        <end position="229"/>
    </location>
</feature>
<evidence type="ECO:0000259" key="9">
    <source>
        <dbReference type="PROSITE" id="PS51821"/>
    </source>
</evidence>
<proteinExistence type="inferred from homology"/>
<keyword evidence="5" id="KW-0804">Transcription</keyword>
<dbReference type="AlphaFoldDB" id="N1JKU1"/>
<gene>
    <name evidence="10" type="ORF">BGHDH14_bgh06747</name>
</gene>
<accession>N1JKU1</accession>
<dbReference type="GO" id="GO:0034250">
    <property type="term" value="P:positive regulation of amide metabolic process"/>
    <property type="evidence" value="ECO:0007669"/>
    <property type="project" value="UniProtKB-ARBA"/>
</dbReference>
<keyword evidence="3" id="KW-0963">Cytoplasm</keyword>
<feature type="compositionally biased region" description="Basic and acidic residues" evidence="8">
    <location>
        <begin position="405"/>
        <end position="427"/>
    </location>
</feature>
<evidence type="ECO:0000256" key="4">
    <source>
        <dbReference type="ARBA" id="ARBA00023015"/>
    </source>
</evidence>
<dbReference type="PROSITE" id="PS51821">
    <property type="entry name" value="VELVET"/>
    <property type="match status" value="1"/>
</dbReference>
<feature type="domain" description="Velvet" evidence="9">
    <location>
        <begin position="193"/>
        <end position="395"/>
    </location>
</feature>
<dbReference type="FunFam" id="2.60.40.3960:FF:000001">
    <property type="entry name" value="Sexual development activator VeA"/>
    <property type="match status" value="1"/>
</dbReference>
<comment type="similarity">
    <text evidence="7">Belongs to the velvet family. VeA subfamily.</text>
</comment>
<dbReference type="InterPro" id="IPR021740">
    <property type="entry name" value="Velvet"/>
</dbReference>
<dbReference type="Gene3D" id="2.60.40.3960">
    <property type="entry name" value="Velvet domain"/>
    <property type="match status" value="1"/>
</dbReference>
<dbReference type="GO" id="GO:0005634">
    <property type="term" value="C:nucleus"/>
    <property type="evidence" value="ECO:0007669"/>
    <property type="project" value="UniProtKB-SubCell"/>
</dbReference>
<dbReference type="EMBL" id="CAUH01004803">
    <property type="protein sequence ID" value="CCU80922.1"/>
    <property type="molecule type" value="Genomic_DNA"/>
</dbReference>
<dbReference type="InterPro" id="IPR037525">
    <property type="entry name" value="Velvet_dom"/>
</dbReference>
<keyword evidence="11" id="KW-1185">Reference proteome</keyword>
<dbReference type="STRING" id="546991.N1JKU1"/>
<evidence type="ECO:0000313" key="11">
    <source>
        <dbReference type="Proteomes" id="UP000015441"/>
    </source>
</evidence>
<dbReference type="PANTHER" id="PTHR33572">
    <property type="entry name" value="SPORE DEVELOPMENT REGULATOR VOSA"/>
    <property type="match status" value="1"/>
</dbReference>
<feature type="compositionally biased region" description="Polar residues" evidence="8">
    <location>
        <begin position="476"/>
        <end position="487"/>
    </location>
</feature>
<dbReference type="GO" id="GO:0051176">
    <property type="term" value="P:positive regulation of sulfur metabolic process"/>
    <property type="evidence" value="ECO:0007669"/>
    <property type="project" value="UniProtKB-ARBA"/>
</dbReference>
<dbReference type="GO" id="GO:0043455">
    <property type="term" value="P:regulation of secondary metabolic process"/>
    <property type="evidence" value="ECO:0007669"/>
    <property type="project" value="UniProtKB-ARBA"/>
</dbReference>
<feature type="compositionally biased region" description="Pro residues" evidence="8">
    <location>
        <begin position="457"/>
        <end position="467"/>
    </location>
</feature>
<name>N1JKU1_BLUG1</name>
<evidence type="ECO:0000256" key="5">
    <source>
        <dbReference type="ARBA" id="ARBA00023163"/>
    </source>
</evidence>
<dbReference type="GO" id="GO:0005737">
    <property type="term" value="C:cytoplasm"/>
    <property type="evidence" value="ECO:0007669"/>
    <property type="project" value="UniProtKB-SubCell"/>
</dbReference>
<dbReference type="HOGENOM" id="CLU_022491_2_0_1"/>
<keyword evidence="6" id="KW-0539">Nucleus</keyword>
<evidence type="ECO:0000256" key="7">
    <source>
        <dbReference type="ARBA" id="ARBA00038005"/>
    </source>
</evidence>
<feature type="compositionally biased region" description="Pro residues" evidence="8">
    <location>
        <begin position="534"/>
        <end position="545"/>
    </location>
</feature>
<organism evidence="10 11">
    <name type="scientific">Blumeria graminis f. sp. hordei (strain DH14)</name>
    <name type="common">Barley powdery mildew</name>
    <name type="synonym">Oidium monilioides f. sp. hordei</name>
    <dbReference type="NCBI Taxonomy" id="546991"/>
    <lineage>
        <taxon>Eukaryota</taxon>
        <taxon>Fungi</taxon>
        <taxon>Dikarya</taxon>
        <taxon>Ascomycota</taxon>
        <taxon>Pezizomycotina</taxon>
        <taxon>Leotiomycetes</taxon>
        <taxon>Erysiphales</taxon>
        <taxon>Erysiphaceae</taxon>
        <taxon>Blumeria</taxon>
        <taxon>Blumeria hordei</taxon>
    </lineage>
</organism>
<dbReference type="OrthoDB" id="5384689at2759"/>
<protein>
    <submittedName>
        <fullName evidence="10">Sexual development activator VeA</fullName>
    </submittedName>
</protein>
<dbReference type="eggNOG" id="ENOG502QVY9">
    <property type="taxonomic scope" value="Eukaryota"/>
</dbReference>
<feature type="compositionally biased region" description="Basic and acidic residues" evidence="8">
    <location>
        <begin position="512"/>
        <end position="521"/>
    </location>
</feature>
<feature type="compositionally biased region" description="Low complexity" evidence="8">
    <location>
        <begin position="501"/>
        <end position="510"/>
    </location>
</feature>
<feature type="compositionally biased region" description="Polar residues" evidence="8">
    <location>
        <begin position="433"/>
        <end position="447"/>
    </location>
</feature>
<evidence type="ECO:0000256" key="1">
    <source>
        <dbReference type="ARBA" id="ARBA00004123"/>
    </source>
</evidence>
<comment type="caution">
    <text evidence="10">The sequence shown here is derived from an EMBL/GenBank/DDBJ whole genome shotgun (WGS) entry which is preliminary data.</text>
</comment>
<dbReference type="InterPro" id="IPR038491">
    <property type="entry name" value="Velvet_dom_sf"/>
</dbReference>
<evidence type="ECO:0000256" key="3">
    <source>
        <dbReference type="ARBA" id="ARBA00022490"/>
    </source>
</evidence>
<evidence type="ECO:0000313" key="10">
    <source>
        <dbReference type="EMBL" id="CCU80922.1"/>
    </source>
</evidence>
<feature type="region of interest" description="Disordered" evidence="8">
    <location>
        <begin position="401"/>
        <end position="553"/>
    </location>
</feature>
<dbReference type="PANTHER" id="PTHR33572:SF14">
    <property type="entry name" value="DEVELOPMENTAL AND SECONDARY METABOLISM REGULATOR VEA"/>
    <property type="match status" value="1"/>
</dbReference>
<keyword evidence="4" id="KW-0805">Transcription regulation</keyword>
<dbReference type="Pfam" id="PF11754">
    <property type="entry name" value="Velvet"/>
    <property type="match status" value="2"/>
</dbReference>
<evidence type="ECO:0000256" key="2">
    <source>
        <dbReference type="ARBA" id="ARBA00004496"/>
    </source>
</evidence>
<sequence length="671" mass="74220">MVAFGPRRRRRLPLLLYHLPHAAGSGQRHIHRRPTIAFLAAPAPRPRALTPQVLERPHRRATLGSPTTVAPAPLVVLIPAPIPVQPAARADDCYQNIPSPLARSPLLSFLIIIIPHQLSPRSPAHRPPSTVHHSSYPLARPSPVWQLASAHGPPMPSHAAYEKSGFYQRQRMSAVPMDRHSTANRMSRVTRGGRKLTYVLTVIQQPERARACGSGAKSSSDRRPVDPPPVVELKIYHEDGPKSEHITFAYDANFFLFVTLEPAPPTSATCRSQPAATTPNPVLTGMPVSGMAYLDRPSEAGYFIFPDLSVRHEGQYVLSFNLYEETKNHADQDLDPTAPLYAPATAADPDSSFDWRLEVKSAPFTVYSAKKFPGLTESTHLSRIVAEQGCRVRIRRDVRMRRRDHKPDDQTPHDEYLPCRDEKEIFRHRTRSRSLSGSIPDSAQTPTRPDPYTVAPSQPPPPQPPRPSFLDRSLAPLQTTSTHTSAFHPSPAPSYTHQDRSSYPLPSRSLRQPRDSRDYTPDFRPSSALANSSPPSPPTLLPPPANTSLYSSLTSHGITNLPSLERRLLNPTSSSNHLAPPALCHPPMASINLSPLDTSLYASNSLRKRPHDRTLPGPLSSNHLRLFHGQRPPTPDAHVMEPDNDAMGLEKPMTYKRASGAMRVRGPPIIS</sequence>
<evidence type="ECO:0000256" key="8">
    <source>
        <dbReference type="SAM" id="MobiDB-lite"/>
    </source>
</evidence>